<feature type="compositionally biased region" description="Gly residues" evidence="1">
    <location>
        <begin position="262"/>
        <end position="271"/>
    </location>
</feature>
<organism evidence="3 4">
    <name type="scientific">Tribonema minus</name>
    <dbReference type="NCBI Taxonomy" id="303371"/>
    <lineage>
        <taxon>Eukaryota</taxon>
        <taxon>Sar</taxon>
        <taxon>Stramenopiles</taxon>
        <taxon>Ochrophyta</taxon>
        <taxon>PX clade</taxon>
        <taxon>Xanthophyceae</taxon>
        <taxon>Tribonematales</taxon>
        <taxon>Tribonemataceae</taxon>
        <taxon>Tribonema</taxon>
    </lineage>
</organism>
<name>A0A836CF01_9STRA</name>
<feature type="region of interest" description="Disordered" evidence="1">
    <location>
        <begin position="477"/>
        <end position="524"/>
    </location>
</feature>
<feature type="region of interest" description="Disordered" evidence="1">
    <location>
        <begin position="283"/>
        <end position="367"/>
    </location>
</feature>
<reference evidence="3" key="1">
    <citation type="submission" date="2021-02" db="EMBL/GenBank/DDBJ databases">
        <title>First Annotated Genome of the Yellow-green Alga Tribonema minus.</title>
        <authorList>
            <person name="Mahan K.M."/>
        </authorList>
    </citation>
    <scope>NUCLEOTIDE SEQUENCE</scope>
    <source>
        <strain evidence="3">UTEX B ZZ1240</strain>
    </source>
</reference>
<accession>A0A836CF01</accession>
<keyword evidence="2" id="KW-0472">Membrane</keyword>
<evidence type="ECO:0000256" key="1">
    <source>
        <dbReference type="SAM" id="MobiDB-lite"/>
    </source>
</evidence>
<evidence type="ECO:0000256" key="2">
    <source>
        <dbReference type="SAM" id="Phobius"/>
    </source>
</evidence>
<feature type="transmembrane region" description="Helical" evidence="2">
    <location>
        <begin position="76"/>
        <end position="95"/>
    </location>
</feature>
<feature type="compositionally biased region" description="Low complexity" evidence="1">
    <location>
        <begin position="339"/>
        <end position="354"/>
    </location>
</feature>
<evidence type="ECO:0000313" key="3">
    <source>
        <dbReference type="EMBL" id="KAG5183204.1"/>
    </source>
</evidence>
<feature type="transmembrane region" description="Helical" evidence="2">
    <location>
        <begin position="116"/>
        <end position="135"/>
    </location>
</feature>
<dbReference type="AlphaFoldDB" id="A0A836CF01"/>
<dbReference type="EMBL" id="JAFCMP010000223">
    <property type="protein sequence ID" value="KAG5183204.1"/>
    <property type="molecule type" value="Genomic_DNA"/>
</dbReference>
<feature type="compositionally biased region" description="Gly residues" evidence="1">
    <location>
        <begin position="320"/>
        <end position="329"/>
    </location>
</feature>
<evidence type="ECO:0000313" key="4">
    <source>
        <dbReference type="Proteomes" id="UP000664859"/>
    </source>
</evidence>
<feature type="transmembrane region" description="Helical" evidence="2">
    <location>
        <begin position="6"/>
        <end position="26"/>
    </location>
</feature>
<sequence length="524" mass="54268">MGLDPMVSSAFFGVTSVTASLTLCFFAERTLVMRKRNAITVTALAAAFLSSLNTVWQLAYFHLGKMTDLSICKIGYAWGIMRTTSSALAFLHLFLRANAANALNPRWPRWRAFGALLLLANVLLLVLVPSLWLLTPKRYDTGVRCVVIFPPVTFLLMWAAQLASHVVFAGLFVWPLLSHVRAMRGTGLARRQGGGGDGGEGGGRRAEMTVARKGTGLARRQGGGGDGGGRGLRAARGAAGTAYTPLLSHVRAMRGTGLARRQGGGGDGGEGGGRRAEMTVARKGTGLARRQGGGGDGGEGGGRRVEMTIARKGTGLARRQGGGGDGGEGGGRRAEMTVARKGAAGTAGTGLARRQGGGGDGGEGGRRAEMTVARKGSRVYHTLIYRAILAMAFSVSFTLACSVVAVLVQAGVIYQPYTLGLSILDNGVTLLSLCVANSGGTGGDAGGGGNVLPTYAAPRQTSVTSISSLEAQSWSSSARQRVSSSSHGGGGRPPLASVRDCSDPRQSPQQVMELQVMESQVMES</sequence>
<protein>
    <submittedName>
        <fullName evidence="3">Uncharacterized protein</fullName>
    </submittedName>
</protein>
<gene>
    <name evidence="3" type="ORF">JKP88DRAFT_317572</name>
</gene>
<keyword evidence="2" id="KW-0812">Transmembrane</keyword>
<comment type="caution">
    <text evidence="3">The sequence shown here is derived from an EMBL/GenBank/DDBJ whole genome shotgun (WGS) entry which is preliminary data.</text>
</comment>
<keyword evidence="2" id="KW-1133">Transmembrane helix</keyword>
<feature type="region of interest" description="Disordered" evidence="1">
    <location>
        <begin position="256"/>
        <end position="275"/>
    </location>
</feature>
<feature type="transmembrane region" description="Helical" evidence="2">
    <location>
        <begin position="383"/>
        <end position="408"/>
    </location>
</feature>
<feature type="compositionally biased region" description="Gly residues" evidence="1">
    <location>
        <begin position="221"/>
        <end position="231"/>
    </location>
</feature>
<feature type="compositionally biased region" description="Polar residues" evidence="1">
    <location>
        <begin position="504"/>
        <end position="524"/>
    </location>
</feature>
<feature type="compositionally biased region" description="Low complexity" evidence="1">
    <location>
        <begin position="477"/>
        <end position="486"/>
    </location>
</feature>
<proteinExistence type="predicted"/>
<feature type="transmembrane region" description="Helical" evidence="2">
    <location>
        <begin position="155"/>
        <end position="177"/>
    </location>
</feature>
<feature type="compositionally biased region" description="Gly residues" evidence="1">
    <location>
        <begin position="291"/>
        <end position="300"/>
    </location>
</feature>
<keyword evidence="4" id="KW-1185">Reference proteome</keyword>
<dbReference type="Proteomes" id="UP000664859">
    <property type="component" value="Unassembled WGS sequence"/>
</dbReference>
<feature type="transmembrane region" description="Helical" evidence="2">
    <location>
        <begin position="38"/>
        <end position="56"/>
    </location>
</feature>
<feature type="region of interest" description="Disordered" evidence="1">
    <location>
        <begin position="214"/>
        <end position="233"/>
    </location>
</feature>